<dbReference type="PANTHER" id="PTHR30328">
    <property type="entry name" value="TRANSCRIPTIONAL REPRESSOR"/>
    <property type="match status" value="1"/>
</dbReference>
<dbReference type="GO" id="GO:0003677">
    <property type="term" value="F:DNA binding"/>
    <property type="evidence" value="ECO:0007669"/>
    <property type="project" value="UniProtKB-UniRule"/>
</dbReference>
<dbReference type="Gene3D" id="1.10.357.10">
    <property type="entry name" value="Tetracycline Repressor, domain 2"/>
    <property type="match status" value="1"/>
</dbReference>
<name>A0A916TZR3_9SPHI</name>
<dbReference type="PROSITE" id="PS01081">
    <property type="entry name" value="HTH_TETR_1"/>
    <property type="match status" value="1"/>
</dbReference>
<dbReference type="InterPro" id="IPR001647">
    <property type="entry name" value="HTH_TetR"/>
</dbReference>
<dbReference type="Pfam" id="PF08359">
    <property type="entry name" value="TetR_C_4"/>
    <property type="match status" value="1"/>
</dbReference>
<evidence type="ECO:0000259" key="3">
    <source>
        <dbReference type="PROSITE" id="PS50977"/>
    </source>
</evidence>
<proteinExistence type="predicted"/>
<evidence type="ECO:0000256" key="2">
    <source>
        <dbReference type="PROSITE-ProRule" id="PRU00335"/>
    </source>
</evidence>
<reference evidence="4" key="2">
    <citation type="submission" date="2020-09" db="EMBL/GenBank/DDBJ databases">
        <authorList>
            <person name="Sun Q."/>
            <person name="Zhou Y."/>
        </authorList>
    </citation>
    <scope>NUCLEOTIDE SEQUENCE</scope>
    <source>
        <strain evidence="4">CGMCC 1.15343</strain>
    </source>
</reference>
<dbReference type="InterPro" id="IPR036271">
    <property type="entry name" value="Tet_transcr_reg_TetR-rel_C_sf"/>
</dbReference>
<dbReference type="InterPro" id="IPR023772">
    <property type="entry name" value="DNA-bd_HTH_TetR-type_CS"/>
</dbReference>
<dbReference type="AlphaFoldDB" id="A0A916TZR3"/>
<dbReference type="InterPro" id="IPR050109">
    <property type="entry name" value="HTH-type_TetR-like_transc_reg"/>
</dbReference>
<dbReference type="SUPFAM" id="SSF48498">
    <property type="entry name" value="Tetracyclin repressor-like, C-terminal domain"/>
    <property type="match status" value="1"/>
</dbReference>
<reference evidence="4" key="1">
    <citation type="journal article" date="2014" name="Int. J. Syst. Evol. Microbiol.">
        <title>Complete genome sequence of Corynebacterium casei LMG S-19264T (=DSM 44701T), isolated from a smear-ripened cheese.</title>
        <authorList>
            <consortium name="US DOE Joint Genome Institute (JGI-PGF)"/>
            <person name="Walter F."/>
            <person name="Albersmeier A."/>
            <person name="Kalinowski J."/>
            <person name="Ruckert C."/>
        </authorList>
    </citation>
    <scope>NUCLEOTIDE SEQUENCE</scope>
    <source>
        <strain evidence="4">CGMCC 1.15343</strain>
    </source>
</reference>
<organism evidence="4 5">
    <name type="scientific">Pedobacter quisquiliarum</name>
    <dbReference type="NCBI Taxonomy" id="1834438"/>
    <lineage>
        <taxon>Bacteria</taxon>
        <taxon>Pseudomonadati</taxon>
        <taxon>Bacteroidota</taxon>
        <taxon>Sphingobacteriia</taxon>
        <taxon>Sphingobacteriales</taxon>
        <taxon>Sphingobacteriaceae</taxon>
        <taxon>Pedobacter</taxon>
    </lineage>
</organism>
<feature type="domain" description="HTH tetR-type" evidence="3">
    <location>
        <begin position="4"/>
        <end position="64"/>
    </location>
</feature>
<keyword evidence="5" id="KW-1185">Reference proteome</keyword>
<dbReference type="Proteomes" id="UP000651668">
    <property type="component" value="Unassembled WGS sequence"/>
</dbReference>
<accession>A0A916TZR3</accession>
<feature type="DNA-binding region" description="H-T-H motif" evidence="2">
    <location>
        <begin position="27"/>
        <end position="46"/>
    </location>
</feature>
<comment type="caution">
    <text evidence="4">The sequence shown here is derived from an EMBL/GenBank/DDBJ whole genome shotgun (WGS) entry which is preliminary data.</text>
</comment>
<sequence>MELNTKKIHLMECAERLFSENGYAETSIRDIAKHASVNSAMISYYFGSKEKLVKAILDYRTTDLDKLLPTLHLQSSSNLEHIMAIINFYIDKVFEQKHFYKLLYQLQASDSQASLMEHFNTMRHRNHYLLKSIFEAGAAAGEFDPDIDVSLVTSTLTGSINHIVFNQAYYRDVNDLKKMPEKKFVALLKERSKAHLHKLVLAMIH</sequence>
<dbReference type="PROSITE" id="PS50977">
    <property type="entry name" value="HTH_TETR_2"/>
    <property type="match status" value="1"/>
</dbReference>
<protein>
    <submittedName>
        <fullName evidence="4">TetR family transcriptional regulator</fullName>
    </submittedName>
</protein>
<dbReference type="InterPro" id="IPR013570">
    <property type="entry name" value="Tscrpt_reg_YsiA_C"/>
</dbReference>
<evidence type="ECO:0000256" key="1">
    <source>
        <dbReference type="ARBA" id="ARBA00023125"/>
    </source>
</evidence>
<dbReference type="EMBL" id="BMIL01000001">
    <property type="protein sequence ID" value="GGC53934.1"/>
    <property type="molecule type" value="Genomic_DNA"/>
</dbReference>
<dbReference type="Pfam" id="PF00440">
    <property type="entry name" value="TetR_N"/>
    <property type="match status" value="1"/>
</dbReference>
<dbReference type="SUPFAM" id="SSF46689">
    <property type="entry name" value="Homeodomain-like"/>
    <property type="match status" value="1"/>
</dbReference>
<evidence type="ECO:0000313" key="4">
    <source>
        <dbReference type="EMBL" id="GGC53934.1"/>
    </source>
</evidence>
<evidence type="ECO:0000313" key="5">
    <source>
        <dbReference type="Proteomes" id="UP000651668"/>
    </source>
</evidence>
<dbReference type="PRINTS" id="PR00455">
    <property type="entry name" value="HTHTETR"/>
</dbReference>
<gene>
    <name evidence="4" type="ORF">GCM10011387_04400</name>
</gene>
<dbReference type="PANTHER" id="PTHR30328:SF54">
    <property type="entry name" value="HTH-TYPE TRANSCRIPTIONAL REPRESSOR SCO4008"/>
    <property type="match status" value="1"/>
</dbReference>
<keyword evidence="1 2" id="KW-0238">DNA-binding</keyword>
<dbReference type="InterPro" id="IPR009057">
    <property type="entry name" value="Homeodomain-like_sf"/>
</dbReference>